<keyword evidence="4" id="KW-1185">Reference proteome</keyword>
<name>A0ABR3HZI9_LOXSC</name>
<evidence type="ECO:0000256" key="1">
    <source>
        <dbReference type="SAM" id="MobiDB-lite"/>
    </source>
</evidence>
<dbReference type="InterPro" id="IPR013083">
    <property type="entry name" value="Znf_RING/FYVE/PHD"/>
</dbReference>
<dbReference type="PANTHER" id="PTHR19303">
    <property type="entry name" value="TRANSPOSON"/>
    <property type="match status" value="1"/>
</dbReference>
<dbReference type="Gene3D" id="3.30.40.10">
    <property type="entry name" value="Zinc/RING finger domain, C3HC4 (zinc finger)"/>
    <property type="match status" value="1"/>
</dbReference>
<feature type="compositionally biased region" description="Basic residues" evidence="1">
    <location>
        <begin position="443"/>
        <end position="453"/>
    </location>
</feature>
<sequence>MRQYKRKTERATQSQEVFELAASEVLENNCSIRKASKNFGLCHVSLYRYIKKKKNNESPKVGYVKPRQVFTEEEECKMSSYILKCAEIYFGLLPIEIRKLAYQCAVQLGAKNIPPSWHQNESAGPDWFQNFMRRNPHLSLRTPEATSLSRATSFNKTNVKAFFETYQRLLQRLCASQIWNIDETGVTTVQKPKKIVAARGQKQVGAITSAERGTLLSKKPKPNNVIMLSFPPHCSHNLQPMDVGVYGPLKNYVIRVQTAWMHNNPGKTMTIYDIPSIVKESLPLALNPANIMSGFKASGVWPLNVDIFQDSDFAPSYVTDRPDPIEQSERFLNESDNLSLNLENPELLDSAPELDISTTEIIRHIETENEPTPSCSGQKQFSPLKIRPLPKAPPRKTNANCRRKRKSAVLTDTPEKDALRMEHEENMKKKQKKDDKDKGKEKQKGKRKGIKSAKNKDGIKRVKKKILSSESESEDWHCLVCDEAYSNSKGDWVECIVCKMWAHVGCVTGDTISFVYINCDSDED</sequence>
<accession>A0ABR3HZI9</accession>
<feature type="region of interest" description="Disordered" evidence="1">
    <location>
        <begin position="367"/>
        <end position="461"/>
    </location>
</feature>
<reference evidence="3 4" key="1">
    <citation type="submission" date="2024-06" db="EMBL/GenBank/DDBJ databases">
        <title>A chromosome-level genome assembly of beet webworm, Loxostege sticticalis.</title>
        <authorList>
            <person name="Zhang Y."/>
        </authorList>
    </citation>
    <scope>NUCLEOTIDE SEQUENCE [LARGE SCALE GENOMIC DNA]</scope>
    <source>
        <strain evidence="3">AQ026</strain>
        <tissue evidence="3">Whole body</tissue>
    </source>
</reference>
<dbReference type="InterPro" id="IPR011011">
    <property type="entry name" value="Znf_FYVE_PHD"/>
</dbReference>
<dbReference type="SUPFAM" id="SSF57903">
    <property type="entry name" value="FYVE/PHD zinc finger"/>
    <property type="match status" value="1"/>
</dbReference>
<comment type="caution">
    <text evidence="3">The sequence shown here is derived from an EMBL/GenBank/DDBJ whole genome shotgun (WGS) entry which is preliminary data.</text>
</comment>
<dbReference type="Proteomes" id="UP001549920">
    <property type="component" value="Unassembled WGS sequence"/>
</dbReference>
<proteinExistence type="predicted"/>
<dbReference type="InterPro" id="IPR050863">
    <property type="entry name" value="CenT-Element_Derived"/>
</dbReference>
<evidence type="ECO:0000259" key="2">
    <source>
        <dbReference type="Pfam" id="PF03184"/>
    </source>
</evidence>
<evidence type="ECO:0000313" key="4">
    <source>
        <dbReference type="Proteomes" id="UP001549920"/>
    </source>
</evidence>
<gene>
    <name evidence="3" type="ORF">ABMA27_001727</name>
</gene>
<feature type="compositionally biased region" description="Polar residues" evidence="1">
    <location>
        <begin position="370"/>
        <end position="381"/>
    </location>
</feature>
<dbReference type="Pfam" id="PF03184">
    <property type="entry name" value="DDE_1"/>
    <property type="match status" value="1"/>
</dbReference>
<organism evidence="3 4">
    <name type="scientific">Loxostege sticticalis</name>
    <name type="common">Beet webworm moth</name>
    <dbReference type="NCBI Taxonomy" id="481309"/>
    <lineage>
        <taxon>Eukaryota</taxon>
        <taxon>Metazoa</taxon>
        <taxon>Ecdysozoa</taxon>
        <taxon>Arthropoda</taxon>
        <taxon>Hexapoda</taxon>
        <taxon>Insecta</taxon>
        <taxon>Pterygota</taxon>
        <taxon>Neoptera</taxon>
        <taxon>Endopterygota</taxon>
        <taxon>Lepidoptera</taxon>
        <taxon>Glossata</taxon>
        <taxon>Ditrysia</taxon>
        <taxon>Pyraloidea</taxon>
        <taxon>Crambidae</taxon>
        <taxon>Pyraustinae</taxon>
        <taxon>Loxostege</taxon>
    </lineage>
</organism>
<evidence type="ECO:0000313" key="3">
    <source>
        <dbReference type="EMBL" id="KAL0881975.1"/>
    </source>
</evidence>
<feature type="domain" description="DDE-1" evidence="2">
    <location>
        <begin position="218"/>
        <end position="295"/>
    </location>
</feature>
<dbReference type="PANTHER" id="PTHR19303:SF71">
    <property type="entry name" value="ZINC FINGER PHD-TYPE DOMAIN-CONTAINING PROTEIN"/>
    <property type="match status" value="1"/>
</dbReference>
<dbReference type="EMBL" id="JBEUOH010000011">
    <property type="protein sequence ID" value="KAL0881975.1"/>
    <property type="molecule type" value="Genomic_DNA"/>
</dbReference>
<protein>
    <recommendedName>
        <fullName evidence="2">DDE-1 domain-containing protein</fullName>
    </recommendedName>
</protein>
<dbReference type="CDD" id="cd15517">
    <property type="entry name" value="PHD_TCF19_like"/>
    <property type="match status" value="1"/>
</dbReference>
<dbReference type="InterPro" id="IPR004875">
    <property type="entry name" value="DDE_SF_endonuclease_dom"/>
</dbReference>
<feature type="compositionally biased region" description="Basic and acidic residues" evidence="1">
    <location>
        <begin position="413"/>
        <end position="442"/>
    </location>
</feature>